<protein>
    <recommendedName>
        <fullName evidence="3">ABC transporter ATP-binding protein</fullName>
    </recommendedName>
</protein>
<name>A0ABT9UFJ8_9MICC</name>
<dbReference type="Proteomes" id="UP001226389">
    <property type="component" value="Unassembled WGS sequence"/>
</dbReference>
<keyword evidence="2" id="KW-1185">Reference proteome</keyword>
<proteinExistence type="predicted"/>
<evidence type="ECO:0008006" key="3">
    <source>
        <dbReference type="Google" id="ProtNLM"/>
    </source>
</evidence>
<organism evidence="1 2">
    <name type="scientific">Pseudarthrobacter defluvii</name>
    <dbReference type="NCBI Taxonomy" id="410837"/>
    <lineage>
        <taxon>Bacteria</taxon>
        <taxon>Bacillati</taxon>
        <taxon>Actinomycetota</taxon>
        <taxon>Actinomycetes</taxon>
        <taxon>Micrococcales</taxon>
        <taxon>Micrococcaceae</taxon>
        <taxon>Pseudarthrobacter</taxon>
    </lineage>
</organism>
<dbReference type="EMBL" id="JAUSSY010000005">
    <property type="protein sequence ID" value="MDQ0118423.1"/>
    <property type="molecule type" value="Genomic_DNA"/>
</dbReference>
<reference evidence="1 2" key="1">
    <citation type="submission" date="2023-07" db="EMBL/GenBank/DDBJ databases">
        <title>Sorghum-associated microbial communities from plants grown in Nebraska, USA.</title>
        <authorList>
            <person name="Schachtman D."/>
        </authorList>
    </citation>
    <scope>NUCLEOTIDE SEQUENCE [LARGE SCALE GENOMIC DNA]</scope>
    <source>
        <strain evidence="1 2">DS994</strain>
    </source>
</reference>
<comment type="caution">
    <text evidence="1">The sequence shown here is derived from an EMBL/GenBank/DDBJ whole genome shotgun (WGS) entry which is preliminary data.</text>
</comment>
<sequence length="33" mass="3647">MTLGHAAEPLVHIQDFRTDFQVSSAASMCIRVD</sequence>
<gene>
    <name evidence="1" type="ORF">J2T22_001601</name>
</gene>
<accession>A0ABT9UFJ8</accession>
<evidence type="ECO:0000313" key="1">
    <source>
        <dbReference type="EMBL" id="MDQ0118423.1"/>
    </source>
</evidence>
<evidence type="ECO:0000313" key="2">
    <source>
        <dbReference type="Proteomes" id="UP001226389"/>
    </source>
</evidence>